<evidence type="ECO:0000256" key="1">
    <source>
        <dbReference type="ARBA" id="ARBA00009283"/>
    </source>
</evidence>
<protein>
    <submittedName>
        <fullName evidence="8">Nucleoside-diphosphatase mig-23</fullName>
    </submittedName>
</protein>
<proteinExistence type="inferred from homology"/>
<keyword evidence="4" id="KW-0547">Nucleotide-binding</keyword>
<name>A0A0N4UGR1_DRAME</name>
<evidence type="ECO:0000256" key="4">
    <source>
        <dbReference type="PIRSR" id="PIRSR600407-2"/>
    </source>
</evidence>
<dbReference type="InterPro" id="IPR000407">
    <property type="entry name" value="GDA1_CD39_NTPase"/>
</dbReference>
<dbReference type="PANTHER" id="PTHR11782:SF127">
    <property type="entry name" value="NTPASE, ISOFORM F"/>
    <property type="match status" value="1"/>
</dbReference>
<feature type="binding site" evidence="4">
    <location>
        <begin position="245"/>
        <end position="249"/>
    </location>
    <ligand>
        <name>ATP</name>
        <dbReference type="ChEBI" id="CHEBI:30616"/>
    </ligand>
</feature>
<evidence type="ECO:0000313" key="7">
    <source>
        <dbReference type="Proteomes" id="UP000274756"/>
    </source>
</evidence>
<dbReference type="Gene3D" id="3.30.420.40">
    <property type="match status" value="1"/>
</dbReference>
<reference evidence="8" key="1">
    <citation type="submission" date="2017-02" db="UniProtKB">
        <authorList>
            <consortium name="WormBaseParasite"/>
        </authorList>
    </citation>
    <scope>IDENTIFICATION</scope>
</reference>
<dbReference type="GO" id="GO:0016787">
    <property type="term" value="F:hydrolase activity"/>
    <property type="evidence" value="ECO:0007669"/>
    <property type="project" value="UniProtKB-KW"/>
</dbReference>
<organism evidence="6 8">
    <name type="scientific">Dracunculus medinensis</name>
    <name type="common">Guinea worm</name>
    <dbReference type="NCBI Taxonomy" id="318479"/>
    <lineage>
        <taxon>Eukaryota</taxon>
        <taxon>Metazoa</taxon>
        <taxon>Ecdysozoa</taxon>
        <taxon>Nematoda</taxon>
        <taxon>Chromadorea</taxon>
        <taxon>Rhabditida</taxon>
        <taxon>Spirurina</taxon>
        <taxon>Dracunculoidea</taxon>
        <taxon>Dracunculidae</taxon>
        <taxon>Dracunculus</taxon>
    </lineage>
</organism>
<dbReference type="Proteomes" id="UP000274756">
    <property type="component" value="Unassembled WGS sequence"/>
</dbReference>
<keyword evidence="7" id="KW-1185">Reference proteome</keyword>
<evidence type="ECO:0000313" key="6">
    <source>
        <dbReference type="Proteomes" id="UP000038040"/>
    </source>
</evidence>
<feature type="active site" description="Proton acceptor" evidence="3">
    <location>
        <position position="195"/>
    </location>
</feature>
<evidence type="ECO:0000256" key="2">
    <source>
        <dbReference type="ARBA" id="ARBA00022801"/>
    </source>
</evidence>
<keyword evidence="2" id="KW-0378">Hydrolase</keyword>
<evidence type="ECO:0000313" key="5">
    <source>
        <dbReference type="EMBL" id="VDN59748.1"/>
    </source>
</evidence>
<dbReference type="Gene3D" id="3.30.420.150">
    <property type="entry name" value="Exopolyphosphatase. Domain 2"/>
    <property type="match status" value="1"/>
</dbReference>
<evidence type="ECO:0000313" key="8">
    <source>
        <dbReference type="WBParaSite" id="DME_0000669501-mRNA-1"/>
    </source>
</evidence>
<dbReference type="EMBL" id="UYYG01001189">
    <property type="protein sequence ID" value="VDN59748.1"/>
    <property type="molecule type" value="Genomic_DNA"/>
</dbReference>
<dbReference type="PANTHER" id="PTHR11782">
    <property type="entry name" value="ADENOSINE/GUANOSINE DIPHOSPHATASE"/>
    <property type="match status" value="1"/>
</dbReference>
<reference evidence="5 7" key="2">
    <citation type="submission" date="2018-11" db="EMBL/GenBank/DDBJ databases">
        <authorList>
            <consortium name="Pathogen Informatics"/>
        </authorList>
    </citation>
    <scope>NUCLEOTIDE SEQUENCE [LARGE SCALE GENOMIC DNA]</scope>
</reference>
<comment type="similarity">
    <text evidence="1">Belongs to the GDA1/CD39 NTPase family.</text>
</comment>
<accession>A0A0N4UGR1</accession>
<dbReference type="Proteomes" id="UP000038040">
    <property type="component" value="Unplaced"/>
</dbReference>
<dbReference type="AlphaFoldDB" id="A0A0N4UGR1"/>
<dbReference type="Pfam" id="PF01150">
    <property type="entry name" value="GDA1_CD39"/>
    <property type="match status" value="1"/>
</dbReference>
<dbReference type="GO" id="GO:0005524">
    <property type="term" value="F:ATP binding"/>
    <property type="evidence" value="ECO:0007669"/>
    <property type="project" value="UniProtKB-KW"/>
</dbReference>
<keyword evidence="4" id="KW-0067">ATP-binding</keyword>
<dbReference type="CDD" id="cd24046">
    <property type="entry name" value="ASKHA_NBD_NTPDase5-like"/>
    <property type="match status" value="1"/>
</dbReference>
<dbReference type="OrthoDB" id="6372431at2759"/>
<dbReference type="STRING" id="318479.A0A0N4UGR1"/>
<evidence type="ECO:0000256" key="3">
    <source>
        <dbReference type="PIRSR" id="PIRSR600407-1"/>
    </source>
</evidence>
<gene>
    <name evidence="5" type="ORF">DME_LOCUS9721</name>
</gene>
<dbReference type="WBParaSite" id="DME_0000669501-mRNA-1">
    <property type="protein sequence ID" value="DME_0000669501-mRNA-1"/>
    <property type="gene ID" value="DME_0000669501"/>
</dbReference>
<sequence>MQLILCLLLYPSVTLLFAVFIELLISLCDEFLTNTNREISNERIRSDATVEIKPCLSSRLAMEKDGSRFFAVVIDAGSTGTRIHIFEFSHGISENASHFYIKNGTMKEIKPGLSSYAAKPEDAIDGIKILLNLARNTIPQNLWKYTPITLKATAGLRLLQDHQANALLNQVKTFIVGSGFFYGDDSIGIISGTDEGIFSWFTINMLSGQMGNFKETSEDDCENSVYKSSMTGKNQFSAATLDLGGGSTQITFLPTDLYETFVNVDRELFSHKLDIFGNLLNLYTHSYLGNGLVASRLGTIQRSPLSTKNLLVTSCLPEKLLVKDRDYTGLHWSIKGSSSYSFKNCLLSVMEYISFTEVKKAYELNKHKIYVTGYFYDRGMEAKLAVESINGSGGISSVDGFKKAAVEACSRTTREIARSYWRPWECFDLTYIYGLLKYGYGLDDKKEIHLVKRLKGIETSWALDASYHLLHSYHQNIFSSRESLENMNAFVFLSSWEAG</sequence>